<protein>
    <recommendedName>
        <fullName evidence="4">SSD domain-containing protein</fullName>
    </recommendedName>
</protein>
<evidence type="ECO:0008006" key="4">
    <source>
        <dbReference type="Google" id="ProtNLM"/>
    </source>
</evidence>
<comment type="caution">
    <text evidence="2">The sequence shown here is derived from an EMBL/GenBank/DDBJ whole genome shotgun (WGS) entry which is preliminary data.</text>
</comment>
<evidence type="ECO:0000313" key="3">
    <source>
        <dbReference type="Proteomes" id="UP000637074"/>
    </source>
</evidence>
<accession>A0ABQ3N417</accession>
<dbReference type="Proteomes" id="UP000637074">
    <property type="component" value="Unassembled WGS sequence"/>
</dbReference>
<keyword evidence="1" id="KW-1133">Transmembrane helix</keyword>
<feature type="transmembrane region" description="Helical" evidence="1">
    <location>
        <begin position="55"/>
        <end position="74"/>
    </location>
</feature>
<name>A0ABQ3N417_9BACI</name>
<gene>
    <name evidence="2" type="ORF">AM1BK_18200</name>
</gene>
<proteinExistence type="predicted"/>
<keyword evidence="3" id="KW-1185">Reference proteome</keyword>
<keyword evidence="1" id="KW-0812">Transmembrane</keyword>
<organism evidence="2 3">
    <name type="scientific">Neobacillus kokaensis</name>
    <dbReference type="NCBI Taxonomy" id="2759023"/>
    <lineage>
        <taxon>Bacteria</taxon>
        <taxon>Bacillati</taxon>
        <taxon>Bacillota</taxon>
        <taxon>Bacilli</taxon>
        <taxon>Bacillales</taxon>
        <taxon>Bacillaceae</taxon>
        <taxon>Neobacillus</taxon>
    </lineage>
</organism>
<reference evidence="2 3" key="1">
    <citation type="journal article" date="2022" name="Int. J. Syst. Evol. Microbiol.">
        <title>Neobacillus kokaensis sp. nov., isolated from soil.</title>
        <authorList>
            <person name="Yuki K."/>
            <person name="Matsubara H."/>
            <person name="Yamaguchi S."/>
        </authorList>
    </citation>
    <scope>NUCLEOTIDE SEQUENCE [LARGE SCALE GENOMIC DNA]</scope>
    <source>
        <strain evidence="2 3">LOB 377</strain>
    </source>
</reference>
<keyword evidence="1" id="KW-0472">Membrane</keyword>
<dbReference type="RefSeq" id="WP_191271961.1">
    <property type="nucleotide sequence ID" value="NZ_BNDS01000006.1"/>
</dbReference>
<evidence type="ECO:0000256" key="1">
    <source>
        <dbReference type="SAM" id="Phobius"/>
    </source>
</evidence>
<sequence length="81" mass="9533">MRFLYKRPKAELVYEELDDVMEVMASDVFIFLDLFLFSLIFTLLLAPVIDSLGMAVLFFIASYSLFSGLYFFVFKKMTFTR</sequence>
<evidence type="ECO:0000313" key="2">
    <source>
        <dbReference type="EMBL" id="GHH98277.1"/>
    </source>
</evidence>
<feature type="transmembrane region" description="Helical" evidence="1">
    <location>
        <begin position="28"/>
        <end position="49"/>
    </location>
</feature>
<dbReference type="EMBL" id="BNDS01000006">
    <property type="protein sequence ID" value="GHH98277.1"/>
    <property type="molecule type" value="Genomic_DNA"/>
</dbReference>